<dbReference type="Gene3D" id="1.20.1070.10">
    <property type="entry name" value="Rhodopsin 7-helix transmembrane proteins"/>
    <property type="match status" value="1"/>
</dbReference>
<feature type="transmembrane region" description="Helical" evidence="13">
    <location>
        <begin position="266"/>
        <end position="285"/>
    </location>
</feature>
<evidence type="ECO:0000256" key="10">
    <source>
        <dbReference type="ARBA" id="ARBA00023170"/>
    </source>
</evidence>
<keyword evidence="10 13" id="KW-0675">Receptor</keyword>
<gene>
    <name evidence="15" type="primary">monDomV1R1260</name>
</gene>
<evidence type="ECO:0000313" key="15">
    <source>
        <dbReference type="Ensembl" id="ENSMODP00000024877.3"/>
    </source>
</evidence>
<name>F6V7F0_MONDO</name>
<keyword evidence="5 13" id="KW-0589">Pheromone response</keyword>
<dbReference type="Proteomes" id="UP000002280">
    <property type="component" value="Chromosome 5"/>
</dbReference>
<dbReference type="Pfam" id="PF03402">
    <property type="entry name" value="V1R"/>
    <property type="match status" value="1"/>
</dbReference>
<feature type="transmembrane region" description="Helical" evidence="13">
    <location>
        <begin position="42"/>
        <end position="63"/>
    </location>
</feature>
<dbReference type="PRINTS" id="PR01534">
    <property type="entry name" value="VOMERONASL1R"/>
</dbReference>
<evidence type="ECO:0000256" key="11">
    <source>
        <dbReference type="ARBA" id="ARBA00023180"/>
    </source>
</evidence>
<feature type="transmembrane region" description="Helical" evidence="13">
    <location>
        <begin position="128"/>
        <end position="150"/>
    </location>
</feature>
<dbReference type="GO" id="GO:0005886">
    <property type="term" value="C:plasma membrane"/>
    <property type="evidence" value="ECO:0000318"/>
    <property type="project" value="GO_Central"/>
</dbReference>
<evidence type="ECO:0000313" key="16">
    <source>
        <dbReference type="Proteomes" id="UP000002280"/>
    </source>
</evidence>
<evidence type="ECO:0000256" key="2">
    <source>
        <dbReference type="ARBA" id="ARBA00004651"/>
    </source>
</evidence>
<feature type="transmembrane region" description="Helical" evidence="13">
    <location>
        <begin position="186"/>
        <end position="204"/>
    </location>
</feature>
<keyword evidence="9 13" id="KW-0472">Membrane</keyword>
<reference evidence="15" key="2">
    <citation type="submission" date="2025-08" db="UniProtKB">
        <authorList>
            <consortium name="Ensembl"/>
        </authorList>
    </citation>
    <scope>IDENTIFICATION</scope>
</reference>
<evidence type="ECO:0000256" key="3">
    <source>
        <dbReference type="ARBA" id="ARBA00010663"/>
    </source>
</evidence>
<keyword evidence="11" id="KW-0325">Glycoprotein</keyword>
<evidence type="ECO:0000256" key="8">
    <source>
        <dbReference type="ARBA" id="ARBA00023040"/>
    </source>
</evidence>
<evidence type="ECO:0000256" key="6">
    <source>
        <dbReference type="ARBA" id="ARBA00022692"/>
    </source>
</evidence>
<keyword evidence="7 13" id="KW-1133">Transmembrane helix</keyword>
<reference evidence="15 16" key="1">
    <citation type="journal article" date="2007" name="Nature">
        <title>Genome of the marsupial Monodelphis domestica reveals innovation in non-coding sequences.</title>
        <authorList>
            <person name="Mikkelsen T.S."/>
            <person name="Wakefield M.J."/>
            <person name="Aken B."/>
            <person name="Amemiya C.T."/>
            <person name="Chang J.L."/>
            <person name="Duke S."/>
            <person name="Garber M."/>
            <person name="Gentles A.J."/>
            <person name="Goodstadt L."/>
            <person name="Heger A."/>
            <person name="Jurka J."/>
            <person name="Kamal M."/>
            <person name="Mauceli E."/>
            <person name="Searle S.M."/>
            <person name="Sharpe T."/>
            <person name="Baker M.L."/>
            <person name="Batzer M.A."/>
            <person name="Benos P.V."/>
            <person name="Belov K."/>
            <person name="Clamp M."/>
            <person name="Cook A."/>
            <person name="Cuff J."/>
            <person name="Das R."/>
            <person name="Davidow L."/>
            <person name="Deakin J.E."/>
            <person name="Fazzari M.J."/>
            <person name="Glass J.L."/>
            <person name="Grabherr M."/>
            <person name="Greally J.M."/>
            <person name="Gu W."/>
            <person name="Hore T.A."/>
            <person name="Huttley G.A."/>
            <person name="Kleber M."/>
            <person name="Jirtle R.L."/>
            <person name="Koina E."/>
            <person name="Lee J.T."/>
            <person name="Mahony S."/>
            <person name="Marra M.A."/>
            <person name="Miller R.D."/>
            <person name="Nicholls R.D."/>
            <person name="Oda M."/>
            <person name="Papenfuss A.T."/>
            <person name="Parra Z.E."/>
            <person name="Pollock D.D."/>
            <person name="Ray D.A."/>
            <person name="Schein J.E."/>
            <person name="Speed T.P."/>
            <person name="Thompson K."/>
            <person name="VandeBerg J.L."/>
            <person name="Wade C.M."/>
            <person name="Walker J.A."/>
            <person name="Waters P.D."/>
            <person name="Webber C."/>
            <person name="Weidman J.R."/>
            <person name="Xie X."/>
            <person name="Zody M.C."/>
            <person name="Baldwin J."/>
            <person name="Abdouelleil A."/>
            <person name="Abdulkadir J."/>
            <person name="Abebe A."/>
            <person name="Abera B."/>
            <person name="Abreu J."/>
            <person name="Acer S.C."/>
            <person name="Aftuck L."/>
            <person name="Alexander A."/>
            <person name="An P."/>
            <person name="Anderson E."/>
            <person name="Anderson S."/>
            <person name="Arachi H."/>
            <person name="Azer M."/>
            <person name="Bachantsang P."/>
            <person name="Barry A."/>
            <person name="Bayul T."/>
            <person name="Berlin A."/>
            <person name="Bessette D."/>
            <person name="Bloom T."/>
            <person name="Bloom T."/>
            <person name="Boguslavskiy L."/>
            <person name="Bonnet C."/>
            <person name="Boukhgalter B."/>
            <person name="Bourzgui I."/>
            <person name="Brown A."/>
            <person name="Cahill P."/>
            <person name="Channer S."/>
            <person name="Cheshatsang Y."/>
            <person name="Chuda L."/>
            <person name="Citroen M."/>
            <person name="Collymore A."/>
            <person name="Cooke P."/>
            <person name="Costello M."/>
            <person name="D'Aco K."/>
            <person name="Daza R."/>
            <person name="De Haan G."/>
            <person name="DeGray S."/>
            <person name="DeMaso C."/>
            <person name="Dhargay N."/>
            <person name="Dooley K."/>
            <person name="Dooley E."/>
            <person name="Doricent M."/>
            <person name="Dorje P."/>
            <person name="Dorjee K."/>
            <person name="Dupes A."/>
            <person name="Elong R."/>
            <person name="Falk J."/>
            <person name="Farina A."/>
            <person name="Faro S."/>
            <person name="Ferguson D."/>
            <person name="Fisher S."/>
            <person name="Foley C.D."/>
            <person name="Franke A."/>
            <person name="Friedrich D."/>
            <person name="Gadbois L."/>
            <person name="Gearin G."/>
            <person name="Gearin C.R."/>
            <person name="Giannoukos G."/>
            <person name="Goode T."/>
            <person name="Graham J."/>
            <person name="Grandbois E."/>
            <person name="Grewal S."/>
            <person name="Gyaltsen K."/>
            <person name="Hafez N."/>
            <person name="Hagos B."/>
            <person name="Hall J."/>
            <person name="Henson C."/>
            <person name="Hollinger A."/>
            <person name="Honan T."/>
            <person name="Huard M.D."/>
            <person name="Hughes L."/>
            <person name="Hurhula B."/>
            <person name="Husby M.E."/>
            <person name="Kamat A."/>
            <person name="Kanga B."/>
            <person name="Kashin S."/>
            <person name="Khazanovich D."/>
            <person name="Kisner P."/>
            <person name="Lance K."/>
            <person name="Lara M."/>
            <person name="Lee W."/>
            <person name="Lennon N."/>
            <person name="Letendre F."/>
            <person name="LeVine R."/>
            <person name="Lipovsky A."/>
            <person name="Liu X."/>
            <person name="Liu J."/>
            <person name="Liu S."/>
            <person name="Lokyitsang T."/>
            <person name="Lokyitsang Y."/>
            <person name="Lubonja R."/>
            <person name="Lui A."/>
            <person name="MacDonald P."/>
            <person name="Magnisalis V."/>
            <person name="Maru K."/>
            <person name="Matthews C."/>
            <person name="McCusker W."/>
            <person name="McDonough S."/>
            <person name="Mehta T."/>
            <person name="Meldrim J."/>
            <person name="Meneus L."/>
            <person name="Mihai O."/>
            <person name="Mihalev A."/>
            <person name="Mihova T."/>
            <person name="Mittelman R."/>
            <person name="Mlenga V."/>
            <person name="Montmayeur A."/>
            <person name="Mulrain L."/>
            <person name="Navidi A."/>
            <person name="Naylor J."/>
            <person name="Negash T."/>
            <person name="Nguyen T."/>
            <person name="Nguyen N."/>
            <person name="Nicol R."/>
            <person name="Norbu C."/>
            <person name="Norbu N."/>
            <person name="Novod N."/>
            <person name="O'Neill B."/>
            <person name="Osman S."/>
            <person name="Markiewicz E."/>
            <person name="Oyono O.L."/>
            <person name="Patti C."/>
            <person name="Phunkhang P."/>
            <person name="Pierre F."/>
            <person name="Priest M."/>
            <person name="Raghuraman S."/>
            <person name="Rege F."/>
            <person name="Reyes R."/>
            <person name="Rise C."/>
            <person name="Rogov P."/>
            <person name="Ross K."/>
            <person name="Ryan E."/>
            <person name="Settipalli S."/>
            <person name="Shea T."/>
            <person name="Sherpa N."/>
            <person name="Shi L."/>
            <person name="Shih D."/>
            <person name="Sparrow T."/>
            <person name="Spaulding J."/>
            <person name="Stalker J."/>
            <person name="Stange-Thomann N."/>
            <person name="Stavropoulos S."/>
            <person name="Stone C."/>
            <person name="Strader C."/>
            <person name="Tesfaye S."/>
            <person name="Thomson T."/>
            <person name="Thoulutsang Y."/>
            <person name="Thoulutsang D."/>
            <person name="Topham K."/>
            <person name="Topping I."/>
            <person name="Tsamla T."/>
            <person name="Vassiliev H."/>
            <person name="Vo A."/>
            <person name="Wangchuk T."/>
            <person name="Wangdi T."/>
            <person name="Weiand M."/>
            <person name="Wilkinson J."/>
            <person name="Wilson A."/>
            <person name="Yadav S."/>
            <person name="Young G."/>
            <person name="Yu Q."/>
            <person name="Zembek L."/>
            <person name="Zhong D."/>
            <person name="Zimmer A."/>
            <person name="Zwirko Z."/>
            <person name="Jaffe D.B."/>
            <person name="Alvarez P."/>
            <person name="Brockman W."/>
            <person name="Butler J."/>
            <person name="Chin C."/>
            <person name="Gnerre S."/>
            <person name="MacCallum I."/>
            <person name="Graves J.A."/>
            <person name="Ponting C.P."/>
            <person name="Breen M."/>
            <person name="Samollow P.B."/>
            <person name="Lander E.S."/>
            <person name="Lindblad-Toh K."/>
        </authorList>
    </citation>
    <scope>NUCLEOTIDE SEQUENCE [LARGE SCALE GENOMIC DNA]</scope>
</reference>
<evidence type="ECO:0000256" key="9">
    <source>
        <dbReference type="ARBA" id="ARBA00023136"/>
    </source>
</evidence>
<evidence type="ECO:0000256" key="5">
    <source>
        <dbReference type="ARBA" id="ARBA00022507"/>
    </source>
</evidence>
<dbReference type="SUPFAM" id="SSF81321">
    <property type="entry name" value="Family A G protein-coupled receptor-like"/>
    <property type="match status" value="1"/>
</dbReference>
<comment type="subcellular location">
    <subcellularLocation>
        <location evidence="2 13">Cell membrane</location>
        <topology evidence="2 13">Multi-pass membrane protein</topology>
    </subcellularLocation>
</comment>
<dbReference type="GO" id="GO:0016503">
    <property type="term" value="F:pheromone receptor activity"/>
    <property type="evidence" value="ECO:0007669"/>
    <property type="project" value="InterPro"/>
</dbReference>
<dbReference type="KEGG" id="mdo:100018357"/>
<evidence type="ECO:0000256" key="1">
    <source>
        <dbReference type="ARBA" id="ARBA00003878"/>
    </source>
</evidence>
<evidence type="ECO:0000256" key="4">
    <source>
        <dbReference type="ARBA" id="ARBA00022475"/>
    </source>
</evidence>
<dbReference type="AlphaFoldDB" id="F6V7F0"/>
<dbReference type="OMA" id="QHIHRIK"/>
<dbReference type="eggNOG" id="ENOG502RD1P">
    <property type="taxonomic scope" value="Eukaryota"/>
</dbReference>
<dbReference type="GO" id="GO:0007606">
    <property type="term" value="P:sensory perception of chemical stimulus"/>
    <property type="evidence" value="ECO:0007669"/>
    <property type="project" value="UniProtKB-ARBA"/>
</dbReference>
<dbReference type="PANTHER" id="PTHR24062">
    <property type="entry name" value="VOMERONASAL TYPE-1 RECEPTOR"/>
    <property type="match status" value="1"/>
</dbReference>
<evidence type="ECO:0000256" key="7">
    <source>
        <dbReference type="ARBA" id="ARBA00022989"/>
    </source>
</evidence>
<dbReference type="GO" id="GO:0019236">
    <property type="term" value="P:response to pheromone"/>
    <property type="evidence" value="ECO:0007669"/>
    <property type="project" value="UniProtKB-KW"/>
</dbReference>
<dbReference type="InterPro" id="IPR017452">
    <property type="entry name" value="GPCR_Rhodpsn_7TM"/>
</dbReference>
<keyword evidence="8 13" id="KW-0297">G-protein coupled receptor</keyword>
<dbReference type="InterPro" id="IPR004072">
    <property type="entry name" value="Vmron_rcpt_1"/>
</dbReference>
<protein>
    <recommendedName>
        <fullName evidence="13">Vomeronasal type-1 receptor</fullName>
    </recommendedName>
</protein>
<dbReference type="CTD" id="100018357"/>
<dbReference type="PROSITE" id="PS50262">
    <property type="entry name" value="G_PROTEIN_RECEP_F1_2"/>
    <property type="match status" value="1"/>
</dbReference>
<feature type="domain" description="G-protein coupled receptors family 1 profile" evidence="14">
    <location>
        <begin position="22"/>
        <end position="282"/>
    </location>
</feature>
<dbReference type="GeneTree" id="ENSGT00960000186612"/>
<sequence>MSSHKEDLNIFYLSVLLFGVLGNLFLLYLHSLKLITGHRKRLLSLIIINLAISHILMILFRGISAIISNWGWRAFLNLTMGNILIYFLRVTRGISLCSTCLLSVFQAITISPSSLKWAEIKTRAQKCILPCCLLSWIFSLLLDSSVPLAMSSPRNSSNERWRIGHVSFDLHDTSIKLFAFESFVDALFMGLMIFSSGYMMFVLYKHKQRIQHIHSINISHKASPETRATKAILMLVITFVCFNSASSPFVIYIASSKITRHWGLQFTVALSMFFPIVSPFMLISIDTQMSRSFCSLLGFKSSCQERLSS</sequence>
<evidence type="ECO:0000259" key="14">
    <source>
        <dbReference type="PROSITE" id="PS50262"/>
    </source>
</evidence>
<comment type="similarity">
    <text evidence="3 13">Belongs to the G-protein coupled receptor 1 family.</text>
</comment>
<keyword evidence="12 13" id="KW-0807">Transducer</keyword>
<dbReference type="OrthoDB" id="9606139at2759"/>
<reference evidence="15" key="3">
    <citation type="submission" date="2025-09" db="UniProtKB">
        <authorList>
            <consortium name="Ensembl"/>
        </authorList>
    </citation>
    <scope>IDENTIFICATION</scope>
</reference>
<dbReference type="Ensembl" id="ENSMODT00000025318.3">
    <property type="protein sequence ID" value="ENSMODP00000024877.3"/>
    <property type="gene ID" value="ENSMODG00000040977.1"/>
</dbReference>
<keyword evidence="4 13" id="KW-1003">Cell membrane</keyword>
<evidence type="ECO:0000256" key="12">
    <source>
        <dbReference type="ARBA" id="ARBA00023224"/>
    </source>
</evidence>
<keyword evidence="6 13" id="KW-0812">Transmembrane</keyword>
<feature type="transmembrane region" description="Helical" evidence="13">
    <location>
        <begin position="231"/>
        <end position="254"/>
    </location>
</feature>
<keyword evidence="16" id="KW-1185">Reference proteome</keyword>
<dbReference type="GO" id="GO:0005550">
    <property type="term" value="F:pheromone binding"/>
    <property type="evidence" value="ECO:0000318"/>
    <property type="project" value="GO_Central"/>
</dbReference>
<dbReference type="HOGENOM" id="CLU_058641_1_0_1"/>
<dbReference type="FunFam" id="1.20.1070.10:FF:000033">
    <property type="entry name" value="Vomeronasal type-1 receptor"/>
    <property type="match status" value="1"/>
</dbReference>
<dbReference type="GeneID" id="100018357"/>
<dbReference type="InParanoid" id="F6V7F0"/>
<proteinExistence type="inferred from homology"/>
<comment type="function">
    <text evidence="1">Putative pheromone receptor.</text>
</comment>
<organism evidence="15 16">
    <name type="scientific">Monodelphis domestica</name>
    <name type="common">Gray short-tailed opossum</name>
    <dbReference type="NCBI Taxonomy" id="13616"/>
    <lineage>
        <taxon>Eukaryota</taxon>
        <taxon>Metazoa</taxon>
        <taxon>Chordata</taxon>
        <taxon>Craniata</taxon>
        <taxon>Vertebrata</taxon>
        <taxon>Euteleostomi</taxon>
        <taxon>Mammalia</taxon>
        <taxon>Metatheria</taxon>
        <taxon>Didelphimorphia</taxon>
        <taxon>Didelphidae</taxon>
        <taxon>Monodelphis</taxon>
    </lineage>
</organism>
<evidence type="ECO:0000256" key="13">
    <source>
        <dbReference type="RuleBase" id="RU364061"/>
    </source>
</evidence>
<accession>F6V7F0</accession>
<feature type="transmembrane region" description="Helical" evidence="13">
    <location>
        <begin position="12"/>
        <end position="30"/>
    </location>
</feature>